<feature type="coiled-coil region" evidence="1">
    <location>
        <begin position="20"/>
        <end position="99"/>
    </location>
</feature>
<dbReference type="PROSITE" id="PS51896">
    <property type="entry name" value="ZF_C4H2"/>
    <property type="match status" value="1"/>
</dbReference>
<name>A0AA36CS43_9BILA</name>
<dbReference type="Proteomes" id="UP001177023">
    <property type="component" value="Unassembled WGS sequence"/>
</dbReference>
<evidence type="ECO:0000313" key="4">
    <source>
        <dbReference type="EMBL" id="CAJ0573442.1"/>
    </source>
</evidence>
<comment type="caution">
    <text evidence="4">The sequence shown here is derived from an EMBL/GenBank/DDBJ whole genome shotgun (WGS) entry which is preliminary data.</text>
</comment>
<dbReference type="PANTHER" id="PTHR31058:SF10">
    <property type="entry name" value="C4H2-TYPE DOMAIN-CONTAINING PROTEIN"/>
    <property type="match status" value="1"/>
</dbReference>
<keyword evidence="5" id="KW-1185">Reference proteome</keyword>
<dbReference type="Pfam" id="PF10146">
    <property type="entry name" value="zf-C4H2"/>
    <property type="match status" value="1"/>
</dbReference>
<reference evidence="4" key="1">
    <citation type="submission" date="2023-06" db="EMBL/GenBank/DDBJ databases">
        <authorList>
            <person name="Delattre M."/>
        </authorList>
    </citation>
    <scope>NUCLEOTIDE SEQUENCE</scope>
    <source>
        <strain evidence="4">AF72</strain>
    </source>
</reference>
<dbReference type="GO" id="GO:0045666">
    <property type="term" value="P:positive regulation of neuron differentiation"/>
    <property type="evidence" value="ECO:0007669"/>
    <property type="project" value="TreeGrafter"/>
</dbReference>
<evidence type="ECO:0000313" key="5">
    <source>
        <dbReference type="Proteomes" id="UP001177023"/>
    </source>
</evidence>
<proteinExistence type="predicted"/>
<evidence type="ECO:0000256" key="2">
    <source>
        <dbReference type="SAM" id="MobiDB-lite"/>
    </source>
</evidence>
<sequence length="239" mass="27131">MASPTPAADTAITAQELNRLAQIKWKIDDYKSKKKELLAEVAEFRAAENFVRELQATIEELHREKEEHSEIIQLINQDKVELEKEMDAAKNEQREIESRLASKYEGLLRLMEQSNERIRESGLGEEHELSQTDLPPNMPREAVATPLIRGPAPSPLRALNPLLPPHMMGFDQMLLGRNPFGARPSPLPLPPHLAKSEHQSPPMKTCQSCFQQIHRNAPICPMCKSKSRSKNPKKPKKKD</sequence>
<dbReference type="InterPro" id="IPR044069">
    <property type="entry name" value="ZF_C4H2"/>
</dbReference>
<dbReference type="GO" id="GO:0005634">
    <property type="term" value="C:nucleus"/>
    <property type="evidence" value="ECO:0007669"/>
    <property type="project" value="TreeGrafter"/>
</dbReference>
<dbReference type="InterPro" id="IPR018482">
    <property type="entry name" value="Znf-C4H2"/>
</dbReference>
<accession>A0AA36CS43</accession>
<dbReference type="AlphaFoldDB" id="A0AA36CS43"/>
<organism evidence="4 5">
    <name type="scientific">Mesorhabditis spiculigera</name>
    <dbReference type="NCBI Taxonomy" id="96644"/>
    <lineage>
        <taxon>Eukaryota</taxon>
        <taxon>Metazoa</taxon>
        <taxon>Ecdysozoa</taxon>
        <taxon>Nematoda</taxon>
        <taxon>Chromadorea</taxon>
        <taxon>Rhabditida</taxon>
        <taxon>Rhabditina</taxon>
        <taxon>Rhabditomorpha</taxon>
        <taxon>Rhabditoidea</taxon>
        <taxon>Rhabditidae</taxon>
        <taxon>Mesorhabditinae</taxon>
        <taxon>Mesorhabditis</taxon>
    </lineage>
</organism>
<evidence type="ECO:0000256" key="1">
    <source>
        <dbReference type="SAM" id="Coils"/>
    </source>
</evidence>
<protein>
    <recommendedName>
        <fullName evidence="3">C4H2-type domain-containing protein</fullName>
    </recommendedName>
</protein>
<feature type="compositionally biased region" description="Basic and acidic residues" evidence="2">
    <location>
        <begin position="119"/>
        <end position="130"/>
    </location>
</feature>
<gene>
    <name evidence="4" type="ORF">MSPICULIGERA_LOCUS11800</name>
</gene>
<feature type="non-terminal residue" evidence="4">
    <location>
        <position position="239"/>
    </location>
</feature>
<dbReference type="PANTHER" id="PTHR31058">
    <property type="entry name" value="ZINC FINGER C4H2 DOMAIN-CONTAINING PROTEIN"/>
    <property type="match status" value="1"/>
</dbReference>
<dbReference type="EMBL" id="CATQJA010002619">
    <property type="protein sequence ID" value="CAJ0573442.1"/>
    <property type="molecule type" value="Genomic_DNA"/>
</dbReference>
<keyword evidence="1" id="KW-0175">Coiled coil</keyword>
<feature type="domain" description="C4H2-type" evidence="3">
    <location>
        <begin position="198"/>
        <end position="239"/>
    </location>
</feature>
<evidence type="ECO:0000259" key="3">
    <source>
        <dbReference type="PROSITE" id="PS51896"/>
    </source>
</evidence>
<feature type="region of interest" description="Disordered" evidence="2">
    <location>
        <begin position="119"/>
        <end position="138"/>
    </location>
</feature>